<sequence>MAIYEVYSHPALLRYKTSICTKATLFLLIVLGLTYIPPLLVTYKSQGFWIKLSTYEEQPVVKFQYQILMIATTSINGDYVAWSTFQNLNNLLGDSLRIPSVSVMEEDKNQDGKYDQMTFKLQLPLQSTEQVYSVNLILGFSYSLFRMSTFVMQSMAYIQHSSPLPGSLLYVNGDLKLQQRQPLSHRGLDTRYNVSVINGSSPFASAYDLTNIIGNYQERNVSTVLSWPSPLWMTGRAANSPFVISAVIRYPVEIITYPFQNFFYLFVCLYVVCYLLLCISLYYLNPWLNVSIFWSQ</sequence>
<evidence type="ECO:0000256" key="9">
    <source>
        <dbReference type="ARBA" id="ARBA00023136"/>
    </source>
</evidence>
<evidence type="ECO:0000256" key="8">
    <source>
        <dbReference type="ARBA" id="ARBA00023069"/>
    </source>
</evidence>
<comment type="similarity">
    <text evidence="2">Belongs to the TMEM231 family.</text>
</comment>
<organism evidence="14 15">
    <name type="scientific">Polypterus senegalus</name>
    <name type="common">Senegal bichir</name>
    <dbReference type="NCBI Taxonomy" id="55291"/>
    <lineage>
        <taxon>Eukaryota</taxon>
        <taxon>Metazoa</taxon>
        <taxon>Chordata</taxon>
        <taxon>Craniata</taxon>
        <taxon>Vertebrata</taxon>
        <taxon>Euteleostomi</taxon>
        <taxon>Actinopterygii</taxon>
        <taxon>Polypteriformes</taxon>
        <taxon>Polypteridae</taxon>
        <taxon>Polypterus</taxon>
    </lineage>
</organism>
<dbReference type="EMBL" id="JAATIS010000147">
    <property type="protein sequence ID" value="KAG2469593.1"/>
    <property type="molecule type" value="Genomic_DNA"/>
</dbReference>
<gene>
    <name evidence="14" type="primary">Tmem231</name>
    <name evidence="14" type="ORF">GTO96_0022778</name>
</gene>
<feature type="non-terminal residue" evidence="14">
    <location>
        <position position="1"/>
    </location>
</feature>
<dbReference type="GO" id="GO:0060170">
    <property type="term" value="C:ciliary membrane"/>
    <property type="evidence" value="ECO:0007669"/>
    <property type="project" value="UniProtKB-SubCell"/>
</dbReference>
<evidence type="ECO:0000256" key="7">
    <source>
        <dbReference type="ARBA" id="ARBA00022989"/>
    </source>
</evidence>
<dbReference type="GO" id="GO:0060271">
    <property type="term" value="P:cilium assembly"/>
    <property type="evidence" value="ECO:0007669"/>
    <property type="project" value="TreeGrafter"/>
</dbReference>
<name>A0A8X7XIW6_POLSE</name>
<dbReference type="AlphaFoldDB" id="A0A8X7XIW6"/>
<evidence type="ECO:0000256" key="3">
    <source>
        <dbReference type="ARBA" id="ARBA00015087"/>
    </source>
</evidence>
<evidence type="ECO:0000256" key="10">
    <source>
        <dbReference type="ARBA" id="ARBA00023180"/>
    </source>
</evidence>
<evidence type="ECO:0000256" key="4">
    <source>
        <dbReference type="ARBA" id="ARBA00022475"/>
    </source>
</evidence>
<keyword evidence="7 13" id="KW-1133">Transmembrane helix</keyword>
<evidence type="ECO:0000256" key="12">
    <source>
        <dbReference type="ARBA" id="ARBA00024803"/>
    </source>
</evidence>
<evidence type="ECO:0000256" key="6">
    <source>
        <dbReference type="ARBA" id="ARBA00022794"/>
    </source>
</evidence>
<evidence type="ECO:0000313" key="15">
    <source>
        <dbReference type="Proteomes" id="UP000886611"/>
    </source>
</evidence>
<evidence type="ECO:0000256" key="1">
    <source>
        <dbReference type="ARBA" id="ARBA00004272"/>
    </source>
</evidence>
<keyword evidence="6" id="KW-0970">Cilium biogenesis/degradation</keyword>
<feature type="non-terminal residue" evidence="14">
    <location>
        <position position="296"/>
    </location>
</feature>
<dbReference type="PANTHER" id="PTHR14605:SF1">
    <property type="entry name" value="TRANSMEMBRANE PROTEIN 231"/>
    <property type="match status" value="1"/>
</dbReference>
<comment type="function">
    <text evidence="12">Transmembrane component of the tectonic-like complex, a complex localized at the transition zone of primary cilia and acting as a barrier that prevents diffusion of transmembrane proteins between the cilia and plasma membranes. Required for ciliogenesis and sonic hedgehog/SHH signaling.</text>
</comment>
<evidence type="ECO:0000313" key="14">
    <source>
        <dbReference type="EMBL" id="KAG2469593.1"/>
    </source>
</evidence>
<evidence type="ECO:0000256" key="2">
    <source>
        <dbReference type="ARBA" id="ARBA00009082"/>
    </source>
</evidence>
<keyword evidence="4" id="KW-1003">Cell membrane</keyword>
<proteinExistence type="inferred from homology"/>
<comment type="subcellular location">
    <subcellularLocation>
        <location evidence="1">Cell projection</location>
        <location evidence="1">Cilium membrane</location>
        <topology evidence="1">Multi-pass membrane protein</topology>
    </subcellularLocation>
</comment>
<protein>
    <recommendedName>
        <fullName evidence="3">Transmembrane protein 231</fullName>
    </recommendedName>
</protein>
<evidence type="ECO:0000256" key="11">
    <source>
        <dbReference type="ARBA" id="ARBA00023273"/>
    </source>
</evidence>
<keyword evidence="11" id="KW-0966">Cell projection</keyword>
<dbReference type="Pfam" id="PF10149">
    <property type="entry name" value="TM231"/>
    <property type="match status" value="1"/>
</dbReference>
<dbReference type="PANTHER" id="PTHR14605">
    <property type="entry name" value="CHST5 PROTEIN"/>
    <property type="match status" value="1"/>
</dbReference>
<comment type="caution">
    <text evidence="14">The sequence shown here is derived from an EMBL/GenBank/DDBJ whole genome shotgun (WGS) entry which is preliminary data.</text>
</comment>
<dbReference type="Proteomes" id="UP000886611">
    <property type="component" value="Unassembled WGS sequence"/>
</dbReference>
<accession>A0A8X7XIW6</accession>
<dbReference type="InterPro" id="IPR019306">
    <property type="entry name" value="TMEM231"/>
</dbReference>
<dbReference type="GO" id="GO:0035869">
    <property type="term" value="C:ciliary transition zone"/>
    <property type="evidence" value="ECO:0007669"/>
    <property type="project" value="TreeGrafter"/>
</dbReference>
<keyword evidence="9 13" id="KW-0472">Membrane</keyword>
<evidence type="ECO:0000256" key="5">
    <source>
        <dbReference type="ARBA" id="ARBA00022692"/>
    </source>
</evidence>
<keyword evidence="15" id="KW-1185">Reference proteome</keyword>
<reference evidence="14 15" key="1">
    <citation type="journal article" date="2021" name="Cell">
        <title>Tracing the genetic footprints of vertebrate landing in non-teleost ray-finned fishes.</title>
        <authorList>
            <person name="Bi X."/>
            <person name="Wang K."/>
            <person name="Yang L."/>
            <person name="Pan H."/>
            <person name="Jiang H."/>
            <person name="Wei Q."/>
            <person name="Fang M."/>
            <person name="Yu H."/>
            <person name="Zhu C."/>
            <person name="Cai Y."/>
            <person name="He Y."/>
            <person name="Gan X."/>
            <person name="Zeng H."/>
            <person name="Yu D."/>
            <person name="Zhu Y."/>
            <person name="Jiang H."/>
            <person name="Qiu Q."/>
            <person name="Yang H."/>
            <person name="Zhang Y.E."/>
            <person name="Wang W."/>
            <person name="Zhu M."/>
            <person name="He S."/>
            <person name="Zhang G."/>
        </authorList>
    </citation>
    <scope>NUCLEOTIDE SEQUENCE [LARGE SCALE GENOMIC DNA]</scope>
    <source>
        <strain evidence="14">Bchr_013</strain>
    </source>
</reference>
<feature type="transmembrane region" description="Helical" evidence="13">
    <location>
        <begin position="262"/>
        <end position="284"/>
    </location>
</feature>
<feature type="transmembrane region" description="Helical" evidence="13">
    <location>
        <begin position="23"/>
        <end position="43"/>
    </location>
</feature>
<dbReference type="GO" id="GO:0032880">
    <property type="term" value="P:regulation of protein localization"/>
    <property type="evidence" value="ECO:0007669"/>
    <property type="project" value="TreeGrafter"/>
</dbReference>
<keyword evidence="10" id="KW-0325">Glycoprotein</keyword>
<keyword evidence="8" id="KW-0969">Cilium</keyword>
<evidence type="ECO:0000256" key="13">
    <source>
        <dbReference type="SAM" id="Phobius"/>
    </source>
</evidence>
<keyword evidence="5 13" id="KW-0812">Transmembrane</keyword>